<dbReference type="InterPro" id="IPR032687">
    <property type="entry name" value="AraC-type_N"/>
</dbReference>
<evidence type="ECO:0000256" key="2">
    <source>
        <dbReference type="ARBA" id="ARBA00023125"/>
    </source>
</evidence>
<sequence>MSKGRSLEFWSSVFDFWTFERQINAKNVEAPLSGRVEVSMTRISAYRLRHAAQVYGREPSAALGFDKILEAVGVAPDVLADVNGRVDLQREAAALETACDALQDPTFAARAGLASPGAKTLMAYLAKVSDNVGQVYRFAQRFYALEDPDLSFELDGDEHHPTICLKSDIIGAHQFPRHREFLVFGLLKRTEQIAGPGFGQMSVLLECDDTDHCATLAELAGCEVSSAQKASGIQLPQGGFDFPITTSDAALRDHLLKHGEERLSQMPKSRKGMSAKVIELVRARLPGNLPSGDEVAEELCVTRRTLTRKLSEEGTNFKSLVETARCDLAKRLLLGTDSIAQVAFLLDFADQAAFSVAFKRWTGATPAVFRKSKL</sequence>
<geneLocation type="plasmid" evidence="5 6">
    <name>pAb134-01</name>
</geneLocation>
<evidence type="ECO:0000256" key="1">
    <source>
        <dbReference type="ARBA" id="ARBA00023015"/>
    </source>
</evidence>
<dbReference type="PROSITE" id="PS01124">
    <property type="entry name" value="HTH_ARAC_FAMILY_2"/>
    <property type="match status" value="1"/>
</dbReference>
<keyword evidence="2" id="KW-0238">DNA-binding</keyword>
<keyword evidence="6" id="KW-1185">Reference proteome</keyword>
<dbReference type="EMBL" id="CP074127">
    <property type="protein sequence ID" value="QUS58566.1"/>
    <property type="molecule type" value="Genomic_DNA"/>
</dbReference>
<evidence type="ECO:0000256" key="3">
    <source>
        <dbReference type="ARBA" id="ARBA00023163"/>
    </source>
</evidence>
<dbReference type="SUPFAM" id="SSF46689">
    <property type="entry name" value="Homeodomain-like"/>
    <property type="match status" value="1"/>
</dbReference>
<dbReference type="PANTHER" id="PTHR47894:SF4">
    <property type="entry name" value="HTH-TYPE TRANSCRIPTIONAL REGULATOR GADX"/>
    <property type="match status" value="1"/>
</dbReference>
<reference evidence="5 6" key="1">
    <citation type="journal article" date="2021" name="Angew. Chem. Int. Ed. Engl.">
        <title>A novel family of nonribosomal peptides modulate collective behavior in Pseudovibrio bacteria isolated from marine sponges.</title>
        <authorList>
            <person name="Ioca L.P."/>
            <person name="Dai Y."/>
            <person name="Kunakom S."/>
            <person name="Diaz-Espinosa J."/>
            <person name="Krunic A."/>
            <person name="Crnkovic C.M."/>
            <person name="Orjala J."/>
            <person name="Sanchez L.M."/>
            <person name="Ferreira A.G."/>
            <person name="Berlinck R.G.S."/>
            <person name="Eustaquio A.S."/>
        </authorList>
    </citation>
    <scope>NUCLEOTIDE SEQUENCE [LARGE SCALE GENOMIC DNA]</scope>
    <source>
        <strain evidence="5 6">Ab134</strain>
        <plasmid evidence="5 6">pAb134-01</plasmid>
    </source>
</reference>
<feature type="domain" description="HTH araC/xylS-type" evidence="4">
    <location>
        <begin position="275"/>
        <end position="372"/>
    </location>
</feature>
<dbReference type="Pfam" id="PF12625">
    <property type="entry name" value="Arabinose_bd"/>
    <property type="match status" value="1"/>
</dbReference>
<accession>A0ABX8AXV8</accession>
<dbReference type="Pfam" id="PF12833">
    <property type="entry name" value="HTH_18"/>
    <property type="match status" value="1"/>
</dbReference>
<gene>
    <name evidence="5" type="ORF">KGB56_22915</name>
</gene>
<dbReference type="InterPro" id="IPR018060">
    <property type="entry name" value="HTH_AraC"/>
</dbReference>
<dbReference type="Gene3D" id="1.10.10.60">
    <property type="entry name" value="Homeodomain-like"/>
    <property type="match status" value="1"/>
</dbReference>
<protein>
    <submittedName>
        <fullName evidence="5">Helix-turn-helix domain-containing protein</fullName>
    </submittedName>
</protein>
<dbReference type="SMART" id="SM00342">
    <property type="entry name" value="HTH_ARAC"/>
    <property type="match status" value="1"/>
</dbReference>
<evidence type="ECO:0000313" key="5">
    <source>
        <dbReference type="EMBL" id="QUS58566.1"/>
    </source>
</evidence>
<organism evidence="5 6">
    <name type="scientific">Pseudovibrio brasiliensis</name>
    <dbReference type="NCBI Taxonomy" id="1898042"/>
    <lineage>
        <taxon>Bacteria</taxon>
        <taxon>Pseudomonadati</taxon>
        <taxon>Pseudomonadota</taxon>
        <taxon>Alphaproteobacteria</taxon>
        <taxon>Hyphomicrobiales</taxon>
        <taxon>Stappiaceae</taxon>
        <taxon>Pseudovibrio</taxon>
    </lineage>
</organism>
<proteinExistence type="predicted"/>
<dbReference type="Proteomes" id="UP000680706">
    <property type="component" value="Plasmid pAb134-01"/>
</dbReference>
<keyword evidence="1" id="KW-0805">Transcription regulation</keyword>
<keyword evidence="5" id="KW-0614">Plasmid</keyword>
<keyword evidence="3" id="KW-0804">Transcription</keyword>
<dbReference type="InterPro" id="IPR009057">
    <property type="entry name" value="Homeodomain-like_sf"/>
</dbReference>
<dbReference type="PANTHER" id="PTHR47894">
    <property type="entry name" value="HTH-TYPE TRANSCRIPTIONAL REGULATOR GADX"/>
    <property type="match status" value="1"/>
</dbReference>
<evidence type="ECO:0000259" key="4">
    <source>
        <dbReference type="PROSITE" id="PS01124"/>
    </source>
</evidence>
<evidence type="ECO:0000313" key="6">
    <source>
        <dbReference type="Proteomes" id="UP000680706"/>
    </source>
</evidence>
<name>A0ABX8AXV8_9HYPH</name>